<dbReference type="Gene3D" id="3.30.70.60">
    <property type="match status" value="1"/>
</dbReference>
<keyword evidence="1" id="KW-0812">Transmembrane</keyword>
<keyword evidence="1" id="KW-1133">Transmembrane helix</keyword>
<dbReference type="GO" id="GO:0043683">
    <property type="term" value="P:type IV pilus assembly"/>
    <property type="evidence" value="ECO:0007669"/>
    <property type="project" value="InterPro"/>
</dbReference>
<dbReference type="PANTHER" id="PTHR39555">
    <property type="entry name" value="FIMBRIAL ASSEMBLY PROTEIN PILO-LIKE PROTEIN-RELATED"/>
    <property type="match status" value="1"/>
</dbReference>
<dbReference type="AlphaFoldDB" id="A0A0R2UCV1"/>
<name>A0A0R2UCV1_9GAMM</name>
<evidence type="ECO:0008006" key="4">
    <source>
        <dbReference type="Google" id="ProtNLM"/>
    </source>
</evidence>
<gene>
    <name evidence="2" type="ORF">ABS24_02165</name>
</gene>
<reference evidence="2 3" key="1">
    <citation type="submission" date="2015-10" db="EMBL/GenBank/DDBJ databases">
        <title>Metagenome-Assembled Genomes uncover a global brackish microbiome.</title>
        <authorList>
            <person name="Hugerth L.W."/>
            <person name="Larsson J."/>
            <person name="Alneberg J."/>
            <person name="Lindh M.V."/>
            <person name="Legrand C."/>
            <person name="Pinhassi J."/>
            <person name="Andersson A.F."/>
        </authorList>
    </citation>
    <scope>NUCLEOTIDE SEQUENCE [LARGE SCALE GENOMIC DNA]</scope>
    <source>
        <strain evidence="2">BACL26 MAG-121220-bin70</strain>
    </source>
</reference>
<dbReference type="InterPro" id="IPR007445">
    <property type="entry name" value="PilO"/>
</dbReference>
<organism evidence="2 3">
    <name type="scientific">SAR92 bacterium BACL26 MAG-121220-bin70</name>
    <dbReference type="NCBI Taxonomy" id="1655626"/>
    <lineage>
        <taxon>Bacteria</taxon>
        <taxon>Pseudomonadati</taxon>
        <taxon>Pseudomonadota</taxon>
        <taxon>Gammaproteobacteria</taxon>
        <taxon>Cellvibrionales</taxon>
        <taxon>Porticoccaceae</taxon>
        <taxon>SAR92 clade</taxon>
    </lineage>
</organism>
<comment type="caution">
    <text evidence="2">The sequence shown here is derived from an EMBL/GenBank/DDBJ whole genome shotgun (WGS) entry which is preliminary data.</text>
</comment>
<dbReference type="EMBL" id="LICA01000101">
    <property type="protein sequence ID" value="KRO95195.1"/>
    <property type="molecule type" value="Genomic_DNA"/>
</dbReference>
<dbReference type="InterPro" id="IPR014717">
    <property type="entry name" value="Transl_elong_EF1B/ribsomal_bS6"/>
</dbReference>
<sequence length="205" mass="22930">MDSFLGFDLNKISPDDDFSPSQIETWANTLFGALLLVSFGLILLLGYLFFVHDVIEKILAETVVRETKIMEFESEYELILGRDKYLNQMSELDTMFSALAAKMPSEAEVAEVIEDISKVAADYDLSTSSVSPKAEFKQDLYIELPINISVAGTYHSLGDFVAGLSQLTRLVTLHDFSINLEDKGPLFMKLEAKTYKFVGLVDSDE</sequence>
<protein>
    <recommendedName>
        <fullName evidence="4">Pilus assembly protein PilP</fullName>
    </recommendedName>
</protein>
<accession>A0A0R2UCV1</accession>
<dbReference type="Pfam" id="PF04350">
    <property type="entry name" value="PilO"/>
    <property type="match status" value="1"/>
</dbReference>
<evidence type="ECO:0000313" key="2">
    <source>
        <dbReference type="EMBL" id="KRO95195.1"/>
    </source>
</evidence>
<keyword evidence="1" id="KW-0472">Membrane</keyword>
<evidence type="ECO:0000256" key="1">
    <source>
        <dbReference type="SAM" id="Phobius"/>
    </source>
</evidence>
<dbReference type="Proteomes" id="UP000051213">
    <property type="component" value="Unassembled WGS sequence"/>
</dbReference>
<feature type="transmembrane region" description="Helical" evidence="1">
    <location>
        <begin position="30"/>
        <end position="50"/>
    </location>
</feature>
<dbReference type="GO" id="GO:0043107">
    <property type="term" value="P:type IV pilus-dependent motility"/>
    <property type="evidence" value="ECO:0007669"/>
    <property type="project" value="InterPro"/>
</dbReference>
<dbReference type="PANTHER" id="PTHR39555:SF1">
    <property type="entry name" value="TYPE IV PILUS INNER MEMBRANE COMPONENT PILO"/>
    <property type="match status" value="1"/>
</dbReference>
<evidence type="ECO:0000313" key="3">
    <source>
        <dbReference type="Proteomes" id="UP000051213"/>
    </source>
</evidence>
<proteinExistence type="predicted"/>